<feature type="transmembrane region" description="Helical" evidence="2">
    <location>
        <begin position="406"/>
        <end position="426"/>
    </location>
</feature>
<dbReference type="AlphaFoldDB" id="A0AAV5BWV0"/>
<feature type="transmembrane region" description="Helical" evidence="2">
    <location>
        <begin position="108"/>
        <end position="127"/>
    </location>
</feature>
<dbReference type="Pfam" id="PF13968">
    <property type="entry name" value="DUF4220"/>
    <property type="match status" value="1"/>
</dbReference>
<feature type="transmembrane region" description="Helical" evidence="2">
    <location>
        <begin position="16"/>
        <end position="34"/>
    </location>
</feature>
<feature type="transmembrane region" description="Helical" evidence="2">
    <location>
        <begin position="342"/>
        <end position="363"/>
    </location>
</feature>
<feature type="transmembrane region" description="Helical" evidence="2">
    <location>
        <begin position="78"/>
        <end position="96"/>
    </location>
</feature>
<feature type="domain" description="DUF4220" evidence="3">
    <location>
        <begin position="50"/>
        <end position="396"/>
    </location>
</feature>
<sequence>MLGITLTSTMKWWEEWQLRILVLGSLFVQFILLFSNNLRGLPKCTWIVRSAYRSGDAIAITTLATLSSRQKLHALEVLWVPFVLVHLGGQINISAYNLEDNELWGQHVWTLVTKVAIAVFVFCRWWTGDDVTLLVAAILLFVLGIIKFVLKPLALRRASFASLQRFQSDSYQSPSQRKQGTLAAWWTSCSDGMEYVQDIEAWKDMKEREDCELLQEYVHKATQFFQKAKTATTTGDEGEATTTDDGEEAAVDDQEDATDDDEEEEATNDEEELWESMRSAAAHTNYLVDVIVPYSVRITDLRSFMKLTTLGPRHYQFMNWYLQAKYSLMYSNMRTVASPLGILLHFILFPCLAIASVVLFTCSRKDGYSENDIRVTYVLFYCTAAFEASTFFRVMVRLFQIYFPRFYIAFHYTGWIFQYNLLSYYARKKKPTSLMKLAYFDFLRELVNKSWYVGRVQLVKTIFDQVLQLVTCGWKHYINGDIARYKSFNNARGELVLNGLGQMSDLGWSLNMGFDESVLLWHIATDLCFHHCRQEGPNQSPEILKPTQFARYISNYMIYLLFIEPELLIPGARSTLFSNAIDDIESVLRDTSKEAFDQEGSIARAIMNAAKPERTVVHQACMLTEALMKLDDRNREYVIFHVWFEMLCYSISRRSGYMIAKSMGEGTDSLHSIWLLWAFMGMETWVDRHHRLEYSKNRGAGIGGKGEYSVGGS</sequence>
<feature type="transmembrane region" description="Helical" evidence="2">
    <location>
        <begin position="375"/>
        <end position="394"/>
    </location>
</feature>
<dbReference type="EMBL" id="BQKI01000003">
    <property type="protein sequence ID" value="GJM90038.1"/>
    <property type="molecule type" value="Genomic_DNA"/>
</dbReference>
<dbReference type="Proteomes" id="UP001054889">
    <property type="component" value="Unassembled WGS sequence"/>
</dbReference>
<accession>A0AAV5BWV0</accession>
<feature type="transmembrane region" description="Helical" evidence="2">
    <location>
        <begin position="133"/>
        <end position="150"/>
    </location>
</feature>
<keyword evidence="2" id="KW-0472">Membrane</keyword>
<keyword evidence="2" id="KW-0812">Transmembrane</keyword>
<keyword evidence="5" id="KW-1185">Reference proteome</keyword>
<evidence type="ECO:0000313" key="5">
    <source>
        <dbReference type="Proteomes" id="UP001054889"/>
    </source>
</evidence>
<keyword evidence="2" id="KW-1133">Transmembrane helix</keyword>
<proteinExistence type="predicted"/>
<reference evidence="4" key="2">
    <citation type="submission" date="2021-12" db="EMBL/GenBank/DDBJ databases">
        <title>Resequencing data analysis of finger millet.</title>
        <authorList>
            <person name="Hatakeyama M."/>
            <person name="Aluri S."/>
            <person name="Balachadran M.T."/>
            <person name="Sivarajan S.R."/>
            <person name="Poveda L."/>
            <person name="Shimizu-Inatsugi R."/>
            <person name="Schlapbach R."/>
            <person name="Sreeman S.M."/>
            <person name="Shimizu K.K."/>
        </authorList>
    </citation>
    <scope>NUCLEOTIDE SEQUENCE</scope>
</reference>
<dbReference type="InterPro" id="IPR007658">
    <property type="entry name" value="DUF594"/>
</dbReference>
<reference evidence="4" key="1">
    <citation type="journal article" date="2018" name="DNA Res.">
        <title>Multiple hybrid de novo genome assembly of finger millet, an orphan allotetraploid crop.</title>
        <authorList>
            <person name="Hatakeyama M."/>
            <person name="Aluri S."/>
            <person name="Balachadran M.T."/>
            <person name="Sivarajan S.R."/>
            <person name="Patrignani A."/>
            <person name="Gruter S."/>
            <person name="Poveda L."/>
            <person name="Shimizu-Inatsugi R."/>
            <person name="Baeten J."/>
            <person name="Francoijs K.J."/>
            <person name="Nataraja K.N."/>
            <person name="Reddy Y.A.N."/>
            <person name="Phadnis S."/>
            <person name="Ravikumar R.L."/>
            <person name="Schlapbach R."/>
            <person name="Sreeman S.M."/>
            <person name="Shimizu K.K."/>
        </authorList>
    </citation>
    <scope>NUCLEOTIDE SEQUENCE</scope>
</reference>
<feature type="compositionally biased region" description="Acidic residues" evidence="1">
    <location>
        <begin position="236"/>
        <end position="272"/>
    </location>
</feature>
<dbReference type="PANTHER" id="PTHR31325">
    <property type="entry name" value="OS01G0798800 PROTEIN-RELATED"/>
    <property type="match status" value="1"/>
</dbReference>
<evidence type="ECO:0000256" key="2">
    <source>
        <dbReference type="SAM" id="Phobius"/>
    </source>
</evidence>
<comment type="caution">
    <text evidence="4">The sequence shown here is derived from an EMBL/GenBank/DDBJ whole genome shotgun (WGS) entry which is preliminary data.</text>
</comment>
<name>A0AAV5BWV0_ELECO</name>
<evidence type="ECO:0000256" key="1">
    <source>
        <dbReference type="SAM" id="MobiDB-lite"/>
    </source>
</evidence>
<protein>
    <recommendedName>
        <fullName evidence="3">DUF4220 domain-containing protein</fullName>
    </recommendedName>
</protein>
<dbReference type="InterPro" id="IPR025315">
    <property type="entry name" value="DUF4220"/>
</dbReference>
<feature type="region of interest" description="Disordered" evidence="1">
    <location>
        <begin position="229"/>
        <end position="272"/>
    </location>
</feature>
<organism evidence="4 5">
    <name type="scientific">Eleusine coracana subsp. coracana</name>
    <dbReference type="NCBI Taxonomy" id="191504"/>
    <lineage>
        <taxon>Eukaryota</taxon>
        <taxon>Viridiplantae</taxon>
        <taxon>Streptophyta</taxon>
        <taxon>Embryophyta</taxon>
        <taxon>Tracheophyta</taxon>
        <taxon>Spermatophyta</taxon>
        <taxon>Magnoliopsida</taxon>
        <taxon>Liliopsida</taxon>
        <taxon>Poales</taxon>
        <taxon>Poaceae</taxon>
        <taxon>PACMAD clade</taxon>
        <taxon>Chloridoideae</taxon>
        <taxon>Cynodonteae</taxon>
        <taxon>Eleusininae</taxon>
        <taxon>Eleusine</taxon>
    </lineage>
</organism>
<dbReference type="Pfam" id="PF04578">
    <property type="entry name" value="DUF594"/>
    <property type="match status" value="1"/>
</dbReference>
<evidence type="ECO:0000313" key="4">
    <source>
        <dbReference type="EMBL" id="GJM90038.1"/>
    </source>
</evidence>
<evidence type="ECO:0000259" key="3">
    <source>
        <dbReference type="Pfam" id="PF13968"/>
    </source>
</evidence>
<gene>
    <name evidence="4" type="primary">ga06277</name>
    <name evidence="4" type="ORF">PR202_ga06277</name>
</gene>